<dbReference type="InterPro" id="IPR002347">
    <property type="entry name" value="SDR_fam"/>
</dbReference>
<dbReference type="AlphaFoldDB" id="A0AAD2PU70"/>
<dbReference type="InterPro" id="IPR020904">
    <property type="entry name" value="Sc_DH/Rdtase_CS"/>
</dbReference>
<gene>
    <name evidence="4" type="ORF">CYCCA115_LOCUS11628</name>
</gene>
<dbReference type="InterPro" id="IPR036291">
    <property type="entry name" value="NAD(P)-bd_dom_sf"/>
</dbReference>
<dbReference type="GO" id="GO:0050664">
    <property type="term" value="F:oxidoreductase activity, acting on NAD(P)H, oxygen as acceptor"/>
    <property type="evidence" value="ECO:0007669"/>
    <property type="project" value="TreeGrafter"/>
</dbReference>
<organism evidence="4 5">
    <name type="scientific">Cylindrotheca closterium</name>
    <dbReference type="NCBI Taxonomy" id="2856"/>
    <lineage>
        <taxon>Eukaryota</taxon>
        <taxon>Sar</taxon>
        <taxon>Stramenopiles</taxon>
        <taxon>Ochrophyta</taxon>
        <taxon>Bacillariophyta</taxon>
        <taxon>Bacillariophyceae</taxon>
        <taxon>Bacillariophycidae</taxon>
        <taxon>Bacillariales</taxon>
        <taxon>Bacillariaceae</taxon>
        <taxon>Cylindrotheca</taxon>
    </lineage>
</organism>
<evidence type="ECO:0000313" key="5">
    <source>
        <dbReference type="Proteomes" id="UP001295423"/>
    </source>
</evidence>
<keyword evidence="5" id="KW-1185">Reference proteome</keyword>
<protein>
    <submittedName>
        <fullName evidence="4">Uncharacterized protein</fullName>
    </submittedName>
</protein>
<sequence>MNASRFWGKIVIVTGGGSGIGARLAKAFDQEGAVVAVCDIRKDIADDVATNQLRNPLRPKTGYHVDVTNAEQVRYMIQDILEKYGTIDIYCSNAGIIQPYDEPKEGESGITRYSEAKWKRLIEVNALSHLIAVQELLKNWNQGRPGSKPSFIMTASAAGLLTQIGDASYGVSKAAAVSFAEHLAIEHSDRLRVLCICPQAVDTSFGEGMVQKTNNSAKKDGVISPSIVAACTLDALSSQVETDPSLFIFPHPEVATYVKRKGVDHTRWLKGMIRFKKKQEQQMMKSKL</sequence>
<dbReference type="PRINTS" id="PR00080">
    <property type="entry name" value="SDRFAMILY"/>
</dbReference>
<evidence type="ECO:0000256" key="1">
    <source>
        <dbReference type="ARBA" id="ARBA00006484"/>
    </source>
</evidence>
<accession>A0AAD2PU70</accession>
<dbReference type="Pfam" id="PF00106">
    <property type="entry name" value="adh_short"/>
    <property type="match status" value="1"/>
</dbReference>
<comment type="similarity">
    <text evidence="1 3">Belongs to the short-chain dehydrogenases/reductases (SDR) family.</text>
</comment>
<evidence type="ECO:0000256" key="2">
    <source>
        <dbReference type="ARBA" id="ARBA00023002"/>
    </source>
</evidence>
<evidence type="ECO:0000256" key="3">
    <source>
        <dbReference type="RuleBase" id="RU000363"/>
    </source>
</evidence>
<dbReference type="PRINTS" id="PR00081">
    <property type="entry name" value="GDHRDH"/>
</dbReference>
<dbReference type="CDD" id="cd05233">
    <property type="entry name" value="SDR_c"/>
    <property type="match status" value="1"/>
</dbReference>
<dbReference type="GO" id="GO:0016616">
    <property type="term" value="F:oxidoreductase activity, acting on the CH-OH group of donors, NAD or NADP as acceptor"/>
    <property type="evidence" value="ECO:0007669"/>
    <property type="project" value="UniProtKB-ARBA"/>
</dbReference>
<comment type="caution">
    <text evidence="4">The sequence shown here is derived from an EMBL/GenBank/DDBJ whole genome shotgun (WGS) entry which is preliminary data.</text>
</comment>
<proteinExistence type="inferred from homology"/>
<reference evidence="4" key="1">
    <citation type="submission" date="2023-08" db="EMBL/GenBank/DDBJ databases">
        <authorList>
            <person name="Audoor S."/>
            <person name="Bilcke G."/>
        </authorList>
    </citation>
    <scope>NUCLEOTIDE SEQUENCE</scope>
</reference>
<dbReference type="EMBL" id="CAKOGP040001747">
    <property type="protein sequence ID" value="CAJ1948461.1"/>
    <property type="molecule type" value="Genomic_DNA"/>
</dbReference>
<dbReference type="SUPFAM" id="SSF51735">
    <property type="entry name" value="NAD(P)-binding Rossmann-fold domains"/>
    <property type="match status" value="1"/>
</dbReference>
<name>A0AAD2PU70_9STRA</name>
<keyword evidence="2" id="KW-0560">Oxidoreductase</keyword>
<dbReference type="Proteomes" id="UP001295423">
    <property type="component" value="Unassembled WGS sequence"/>
</dbReference>
<dbReference type="Gene3D" id="3.40.50.720">
    <property type="entry name" value="NAD(P)-binding Rossmann-like Domain"/>
    <property type="match status" value="1"/>
</dbReference>
<evidence type="ECO:0000313" key="4">
    <source>
        <dbReference type="EMBL" id="CAJ1948461.1"/>
    </source>
</evidence>
<dbReference type="PROSITE" id="PS00061">
    <property type="entry name" value="ADH_SHORT"/>
    <property type="match status" value="1"/>
</dbReference>
<dbReference type="PANTHER" id="PTHR43008:SF14">
    <property type="entry name" value="DEHYDROGENASE ARBD, PUTATIVE-RELATED"/>
    <property type="match status" value="1"/>
</dbReference>
<dbReference type="PANTHER" id="PTHR43008">
    <property type="entry name" value="BENZIL REDUCTASE"/>
    <property type="match status" value="1"/>
</dbReference>